<dbReference type="AlphaFoldDB" id="A0A1S9P6S7"/>
<evidence type="ECO:0000313" key="2">
    <source>
        <dbReference type="EMBL" id="OOQ56649.1"/>
    </source>
</evidence>
<dbReference type="RefSeq" id="WP_078351614.1">
    <property type="nucleotide sequence ID" value="NZ_MBTF01000039.1"/>
</dbReference>
<dbReference type="Proteomes" id="UP000189739">
    <property type="component" value="Unassembled WGS sequence"/>
</dbReference>
<dbReference type="EMBL" id="MBTF01000039">
    <property type="protein sequence ID" value="OOQ56649.1"/>
    <property type="molecule type" value="Genomic_DNA"/>
</dbReference>
<proteinExistence type="predicted"/>
<dbReference type="Gene3D" id="1.10.260.40">
    <property type="entry name" value="lambda repressor-like DNA-binding domains"/>
    <property type="match status" value="1"/>
</dbReference>
<dbReference type="GO" id="GO:0003677">
    <property type="term" value="F:DNA binding"/>
    <property type="evidence" value="ECO:0007669"/>
    <property type="project" value="InterPro"/>
</dbReference>
<protein>
    <recommendedName>
        <fullName evidence="1">HTH cro/C1-type domain-containing protein</fullName>
    </recommendedName>
</protein>
<dbReference type="SUPFAM" id="SSF47413">
    <property type="entry name" value="lambda repressor-like DNA-binding domains"/>
    <property type="match status" value="1"/>
</dbReference>
<gene>
    <name evidence="2" type="ORF">BC343_19685</name>
</gene>
<dbReference type="Pfam" id="PF01381">
    <property type="entry name" value="HTH_3"/>
    <property type="match status" value="1"/>
</dbReference>
<sequence>MPYNGYIIAEAIRQRRLKVNYSQEYVAQQLGISQNAYSKFELGQCNITLIRALHVCEILGIGLDELLLPVLKVA</sequence>
<keyword evidence="3" id="KW-1185">Reference proteome</keyword>
<dbReference type="InterPro" id="IPR010982">
    <property type="entry name" value="Lambda_DNA-bd_dom_sf"/>
</dbReference>
<evidence type="ECO:0000259" key="1">
    <source>
        <dbReference type="PROSITE" id="PS50943"/>
    </source>
</evidence>
<reference evidence="2 3" key="1">
    <citation type="submission" date="2016-07" db="EMBL/GenBank/DDBJ databases">
        <title>Genomic analysis of zinc-resistant bacterium Mucilaginibacter pedocola TBZ30.</title>
        <authorList>
            <person name="Huang J."/>
            <person name="Tang J."/>
        </authorList>
    </citation>
    <scope>NUCLEOTIDE SEQUENCE [LARGE SCALE GENOMIC DNA]</scope>
    <source>
        <strain evidence="2 3">TBZ30</strain>
    </source>
</reference>
<dbReference type="OrthoDB" id="798409at2"/>
<dbReference type="InterPro" id="IPR001387">
    <property type="entry name" value="Cro/C1-type_HTH"/>
</dbReference>
<comment type="caution">
    <text evidence="2">The sequence shown here is derived from an EMBL/GenBank/DDBJ whole genome shotgun (WGS) entry which is preliminary data.</text>
</comment>
<organism evidence="2 3">
    <name type="scientific">Mucilaginibacter pedocola</name>
    <dbReference type="NCBI Taxonomy" id="1792845"/>
    <lineage>
        <taxon>Bacteria</taxon>
        <taxon>Pseudomonadati</taxon>
        <taxon>Bacteroidota</taxon>
        <taxon>Sphingobacteriia</taxon>
        <taxon>Sphingobacteriales</taxon>
        <taxon>Sphingobacteriaceae</taxon>
        <taxon>Mucilaginibacter</taxon>
    </lineage>
</organism>
<evidence type="ECO:0000313" key="3">
    <source>
        <dbReference type="Proteomes" id="UP000189739"/>
    </source>
</evidence>
<feature type="domain" description="HTH cro/C1-type" evidence="1">
    <location>
        <begin position="12"/>
        <end position="66"/>
    </location>
</feature>
<accession>A0A1S9P6S7</accession>
<dbReference type="CDD" id="cd00093">
    <property type="entry name" value="HTH_XRE"/>
    <property type="match status" value="1"/>
</dbReference>
<name>A0A1S9P6S7_9SPHI</name>
<dbReference type="SMART" id="SM00530">
    <property type="entry name" value="HTH_XRE"/>
    <property type="match status" value="1"/>
</dbReference>
<dbReference type="PROSITE" id="PS50943">
    <property type="entry name" value="HTH_CROC1"/>
    <property type="match status" value="1"/>
</dbReference>